<gene>
    <name evidence="1" type="ORF">PACLA_8A067466</name>
</gene>
<organism evidence="1 2">
    <name type="scientific">Paramuricea clavata</name>
    <name type="common">Red gorgonian</name>
    <name type="synonym">Violescent sea-whip</name>
    <dbReference type="NCBI Taxonomy" id="317549"/>
    <lineage>
        <taxon>Eukaryota</taxon>
        <taxon>Metazoa</taxon>
        <taxon>Cnidaria</taxon>
        <taxon>Anthozoa</taxon>
        <taxon>Octocorallia</taxon>
        <taxon>Malacalcyonacea</taxon>
        <taxon>Plexauridae</taxon>
        <taxon>Paramuricea</taxon>
    </lineage>
</organism>
<name>A0A6S7KNB9_PARCT</name>
<keyword evidence="2" id="KW-1185">Reference proteome</keyword>
<dbReference type="EMBL" id="CACRXK020011764">
    <property type="protein sequence ID" value="CAB4022018.1"/>
    <property type="molecule type" value="Genomic_DNA"/>
</dbReference>
<comment type="caution">
    <text evidence="1">The sequence shown here is derived from an EMBL/GenBank/DDBJ whole genome shotgun (WGS) entry which is preliminary data.</text>
</comment>
<evidence type="ECO:0000313" key="2">
    <source>
        <dbReference type="Proteomes" id="UP001152795"/>
    </source>
</evidence>
<accession>A0A6S7KNB9</accession>
<dbReference type="Proteomes" id="UP001152795">
    <property type="component" value="Unassembled WGS sequence"/>
</dbReference>
<feature type="non-terminal residue" evidence="1">
    <location>
        <position position="1"/>
    </location>
</feature>
<dbReference type="AlphaFoldDB" id="A0A6S7KNB9"/>
<proteinExistence type="predicted"/>
<sequence>VAKFFFLSSHEQILGNSTNLSDFVVVDGLAGNFDMTGNSDEVDDSDGTGNFDRIEGLGKGGDLGEADDLNGAVENLSGERNGVMSYGSLDAWEFHSQHPVESDW</sequence>
<protein>
    <submittedName>
        <fullName evidence="1">Uncharacterized protein</fullName>
    </submittedName>
</protein>
<reference evidence="1" key="1">
    <citation type="submission" date="2020-04" db="EMBL/GenBank/DDBJ databases">
        <authorList>
            <person name="Alioto T."/>
            <person name="Alioto T."/>
            <person name="Gomez Garrido J."/>
        </authorList>
    </citation>
    <scope>NUCLEOTIDE SEQUENCE</scope>
    <source>
        <strain evidence="1">A484AB</strain>
    </source>
</reference>
<evidence type="ECO:0000313" key="1">
    <source>
        <dbReference type="EMBL" id="CAB4022018.1"/>
    </source>
</evidence>